<feature type="region of interest" description="Disordered" evidence="1">
    <location>
        <begin position="1"/>
        <end position="85"/>
    </location>
</feature>
<feature type="compositionally biased region" description="Low complexity" evidence="1">
    <location>
        <begin position="1"/>
        <end position="27"/>
    </location>
</feature>
<evidence type="ECO:0000313" key="3">
    <source>
        <dbReference type="Proteomes" id="UP000308652"/>
    </source>
</evidence>
<feature type="compositionally biased region" description="Pro residues" evidence="1">
    <location>
        <begin position="69"/>
        <end position="79"/>
    </location>
</feature>
<proteinExistence type="predicted"/>
<dbReference type="Proteomes" id="UP000308652">
    <property type="component" value="Unassembled WGS sequence"/>
</dbReference>
<organism evidence="2 3">
    <name type="scientific">Crucibulum laeve</name>
    <dbReference type="NCBI Taxonomy" id="68775"/>
    <lineage>
        <taxon>Eukaryota</taxon>
        <taxon>Fungi</taxon>
        <taxon>Dikarya</taxon>
        <taxon>Basidiomycota</taxon>
        <taxon>Agaricomycotina</taxon>
        <taxon>Agaricomycetes</taxon>
        <taxon>Agaricomycetidae</taxon>
        <taxon>Agaricales</taxon>
        <taxon>Agaricineae</taxon>
        <taxon>Nidulariaceae</taxon>
        <taxon>Crucibulum</taxon>
    </lineage>
</organism>
<feature type="region of interest" description="Disordered" evidence="1">
    <location>
        <begin position="228"/>
        <end position="281"/>
    </location>
</feature>
<name>A0A5C3LVR3_9AGAR</name>
<dbReference type="AlphaFoldDB" id="A0A5C3LVR3"/>
<protein>
    <submittedName>
        <fullName evidence="2">Uncharacterized protein</fullName>
    </submittedName>
</protein>
<keyword evidence="3" id="KW-1185">Reference proteome</keyword>
<sequence length="306" mass="32799">MNTASTTAANTLLNASRPRSPRVSGGPRRPREVVLPTPLAGSLLSGEVVSRLDAVAQEMETPQQSPPQSVQPPPRPTTTPPQRVRSPMNWLRSRFMSNRTVSNMTVPNIDIEPPSHTPTTASNRTSMNPVLLTPDVPNSLPALPQELVSESRQGSAGIYSNPPSRTGDRKPITIVLPDNQLPPGFVPYTPVVRSPISPVEYRPYTPIASNSSSPVAFSPIPSIANTNRLNYSGSESSRSQPQSSNGVPPMPDPFSYPASPVTRPSTAAAMRSPTQESNARKRVMSLGVGLYSPAPLNRPISIFSDS</sequence>
<dbReference type="EMBL" id="ML213617">
    <property type="protein sequence ID" value="TFK36008.1"/>
    <property type="molecule type" value="Genomic_DNA"/>
</dbReference>
<dbReference type="OrthoDB" id="3268221at2759"/>
<evidence type="ECO:0000256" key="1">
    <source>
        <dbReference type="SAM" id="MobiDB-lite"/>
    </source>
</evidence>
<evidence type="ECO:0000313" key="2">
    <source>
        <dbReference type="EMBL" id="TFK36008.1"/>
    </source>
</evidence>
<gene>
    <name evidence="2" type="ORF">BDQ12DRAFT_263008</name>
</gene>
<reference evidence="2 3" key="1">
    <citation type="journal article" date="2019" name="Nat. Ecol. Evol.">
        <title>Megaphylogeny resolves global patterns of mushroom evolution.</title>
        <authorList>
            <person name="Varga T."/>
            <person name="Krizsan K."/>
            <person name="Foldi C."/>
            <person name="Dima B."/>
            <person name="Sanchez-Garcia M."/>
            <person name="Sanchez-Ramirez S."/>
            <person name="Szollosi G.J."/>
            <person name="Szarkandi J.G."/>
            <person name="Papp V."/>
            <person name="Albert L."/>
            <person name="Andreopoulos W."/>
            <person name="Angelini C."/>
            <person name="Antonin V."/>
            <person name="Barry K.W."/>
            <person name="Bougher N.L."/>
            <person name="Buchanan P."/>
            <person name="Buyck B."/>
            <person name="Bense V."/>
            <person name="Catcheside P."/>
            <person name="Chovatia M."/>
            <person name="Cooper J."/>
            <person name="Damon W."/>
            <person name="Desjardin D."/>
            <person name="Finy P."/>
            <person name="Geml J."/>
            <person name="Haridas S."/>
            <person name="Hughes K."/>
            <person name="Justo A."/>
            <person name="Karasinski D."/>
            <person name="Kautmanova I."/>
            <person name="Kiss B."/>
            <person name="Kocsube S."/>
            <person name="Kotiranta H."/>
            <person name="LaButti K.M."/>
            <person name="Lechner B.E."/>
            <person name="Liimatainen K."/>
            <person name="Lipzen A."/>
            <person name="Lukacs Z."/>
            <person name="Mihaltcheva S."/>
            <person name="Morgado L.N."/>
            <person name="Niskanen T."/>
            <person name="Noordeloos M.E."/>
            <person name="Ohm R.A."/>
            <person name="Ortiz-Santana B."/>
            <person name="Ovrebo C."/>
            <person name="Racz N."/>
            <person name="Riley R."/>
            <person name="Savchenko A."/>
            <person name="Shiryaev A."/>
            <person name="Soop K."/>
            <person name="Spirin V."/>
            <person name="Szebenyi C."/>
            <person name="Tomsovsky M."/>
            <person name="Tulloss R.E."/>
            <person name="Uehling J."/>
            <person name="Grigoriev I.V."/>
            <person name="Vagvolgyi C."/>
            <person name="Papp T."/>
            <person name="Martin F.M."/>
            <person name="Miettinen O."/>
            <person name="Hibbett D.S."/>
            <person name="Nagy L.G."/>
        </authorList>
    </citation>
    <scope>NUCLEOTIDE SEQUENCE [LARGE SCALE GENOMIC DNA]</scope>
    <source>
        <strain evidence="2 3">CBS 166.37</strain>
    </source>
</reference>
<feature type="region of interest" description="Disordered" evidence="1">
    <location>
        <begin position="151"/>
        <end position="171"/>
    </location>
</feature>
<feature type="compositionally biased region" description="Low complexity" evidence="1">
    <location>
        <begin position="232"/>
        <end position="244"/>
    </location>
</feature>
<accession>A0A5C3LVR3</accession>